<dbReference type="AlphaFoldDB" id="A0A9N9ZIR7"/>
<evidence type="ECO:0000313" key="2">
    <source>
        <dbReference type="Proteomes" id="UP000775872"/>
    </source>
</evidence>
<dbReference type="Proteomes" id="UP000775872">
    <property type="component" value="Unassembled WGS sequence"/>
</dbReference>
<reference evidence="1 2" key="2">
    <citation type="submission" date="2021-10" db="EMBL/GenBank/DDBJ databases">
        <authorList>
            <person name="Piombo E."/>
        </authorList>
    </citation>
    <scope>NUCLEOTIDE SEQUENCE [LARGE SCALE GENOMIC DNA]</scope>
</reference>
<dbReference type="EMBL" id="CABFOC020000062">
    <property type="protein sequence ID" value="CAH0055859.1"/>
    <property type="molecule type" value="Genomic_DNA"/>
</dbReference>
<proteinExistence type="predicted"/>
<accession>A0A9N9ZIR7</accession>
<sequence length="297" mass="33795">MQLPIDADDDLIESTNIDSQVLRGMSEVSAQLRKTLYRKPANHTYGALQASVEPILEDLSNWRVSFPMLVSPRSVYETTHWRDLNFYRERLKCFRPFILLGKENDAPFYRDSLHACQEASSKVASLYMDLRTSDKLVLNWTCVHDMMSAGFTMLFCALLSRDLLPPRDRAIESTWVKKYEDFEQSVACILDTLSHIAERWPTVERHVSVFKALANRVTDSVRPGATSSNDEGAWPRMMGPAGPFTQSEDMAQDSEILGHQAEVWDAAMVSFLNEPFDLGSINWGTVEWDSSDLLDLM</sequence>
<dbReference type="OrthoDB" id="5296287at2759"/>
<comment type="caution">
    <text evidence="1">The sequence shown here is derived from an EMBL/GenBank/DDBJ whole genome shotgun (WGS) entry which is preliminary data.</text>
</comment>
<name>A0A9N9ZIR7_9HYPO</name>
<keyword evidence="2" id="KW-1185">Reference proteome</keyword>
<gene>
    <name evidence="1" type="ORF">CSOL1703_00018020</name>
</gene>
<reference evidence="2" key="1">
    <citation type="submission" date="2019-06" db="EMBL/GenBank/DDBJ databases">
        <authorList>
            <person name="Broberg M."/>
        </authorList>
    </citation>
    <scope>NUCLEOTIDE SEQUENCE [LARGE SCALE GENOMIC DNA]</scope>
</reference>
<evidence type="ECO:0000313" key="1">
    <source>
        <dbReference type="EMBL" id="CAH0055859.1"/>
    </source>
</evidence>
<organism evidence="1 2">
    <name type="scientific">Clonostachys solani</name>
    <dbReference type="NCBI Taxonomy" id="160281"/>
    <lineage>
        <taxon>Eukaryota</taxon>
        <taxon>Fungi</taxon>
        <taxon>Dikarya</taxon>
        <taxon>Ascomycota</taxon>
        <taxon>Pezizomycotina</taxon>
        <taxon>Sordariomycetes</taxon>
        <taxon>Hypocreomycetidae</taxon>
        <taxon>Hypocreales</taxon>
        <taxon>Bionectriaceae</taxon>
        <taxon>Clonostachys</taxon>
    </lineage>
</organism>
<dbReference type="CDD" id="cd12148">
    <property type="entry name" value="fungal_TF_MHR"/>
    <property type="match status" value="1"/>
</dbReference>
<protein>
    <submittedName>
        <fullName evidence="1">Uncharacterized protein</fullName>
    </submittedName>
</protein>